<keyword evidence="12" id="KW-1185">Reference proteome</keyword>
<evidence type="ECO:0000256" key="6">
    <source>
        <dbReference type="ARBA" id="ARBA00022777"/>
    </source>
</evidence>
<dbReference type="PANTHER" id="PTHR21060">
    <property type="entry name" value="ACETATE KINASE"/>
    <property type="match status" value="1"/>
</dbReference>
<dbReference type="HAMAP" id="MF_00542">
    <property type="entry name" value="Butyrate_kinase"/>
    <property type="match status" value="1"/>
</dbReference>
<dbReference type="SUPFAM" id="SSF53067">
    <property type="entry name" value="Actin-like ATPase domain"/>
    <property type="match status" value="2"/>
</dbReference>
<dbReference type="InterPro" id="IPR011245">
    <property type="entry name" value="Butyrate_kin"/>
</dbReference>
<dbReference type="PROSITE" id="PS01075">
    <property type="entry name" value="ACETATE_KINASE_1"/>
    <property type="match status" value="1"/>
</dbReference>
<dbReference type="GO" id="GO:0005524">
    <property type="term" value="F:ATP binding"/>
    <property type="evidence" value="ECO:0007669"/>
    <property type="project" value="UniProtKB-KW"/>
</dbReference>
<evidence type="ECO:0000256" key="7">
    <source>
        <dbReference type="ARBA" id="ARBA00022840"/>
    </source>
</evidence>
<dbReference type="EMBL" id="FNFY01000004">
    <property type="protein sequence ID" value="SDK53800.1"/>
    <property type="molecule type" value="Genomic_DNA"/>
</dbReference>
<evidence type="ECO:0000256" key="3">
    <source>
        <dbReference type="ARBA" id="ARBA00022490"/>
    </source>
</evidence>
<organism evidence="11 12">
    <name type="scientific">Lacicoccus qingdaonensis</name>
    <dbReference type="NCBI Taxonomy" id="576118"/>
    <lineage>
        <taxon>Bacteria</taxon>
        <taxon>Bacillati</taxon>
        <taxon>Bacillota</taxon>
        <taxon>Bacilli</taxon>
        <taxon>Bacillales</taxon>
        <taxon>Salinicoccaceae</taxon>
        <taxon>Lacicoccus</taxon>
    </lineage>
</organism>
<comment type="catalytic activity">
    <reaction evidence="8 9">
        <text>butanoate + ATP = butanoyl phosphate + ADP</text>
        <dbReference type="Rhea" id="RHEA:13585"/>
        <dbReference type="ChEBI" id="CHEBI:17968"/>
        <dbReference type="ChEBI" id="CHEBI:30616"/>
        <dbReference type="ChEBI" id="CHEBI:58079"/>
        <dbReference type="ChEBI" id="CHEBI:456216"/>
        <dbReference type="EC" id="2.7.2.7"/>
    </reaction>
</comment>
<keyword evidence="3 9" id="KW-0963">Cytoplasm</keyword>
<evidence type="ECO:0000256" key="1">
    <source>
        <dbReference type="ARBA" id="ARBA00004496"/>
    </source>
</evidence>
<dbReference type="PANTHER" id="PTHR21060:SF3">
    <property type="entry name" value="BUTYRATE KINASE 2-RELATED"/>
    <property type="match status" value="1"/>
</dbReference>
<dbReference type="RefSeq" id="WP_092985032.1">
    <property type="nucleotide sequence ID" value="NZ_FNFY01000004.1"/>
</dbReference>
<evidence type="ECO:0000256" key="4">
    <source>
        <dbReference type="ARBA" id="ARBA00022679"/>
    </source>
</evidence>
<name>A0A1G9CQ24_9BACL</name>
<gene>
    <name evidence="9" type="primary">buk</name>
    <name evidence="11" type="ORF">SAMN05216216_104145</name>
</gene>
<dbReference type="NCBIfam" id="TIGR02707">
    <property type="entry name" value="butyr_kinase"/>
    <property type="match status" value="1"/>
</dbReference>
<dbReference type="InterPro" id="IPR023865">
    <property type="entry name" value="Aliphatic_acid_kinase_CS"/>
</dbReference>
<dbReference type="GO" id="GO:0005737">
    <property type="term" value="C:cytoplasm"/>
    <property type="evidence" value="ECO:0007669"/>
    <property type="project" value="UniProtKB-SubCell"/>
</dbReference>
<protein>
    <recommendedName>
        <fullName evidence="9">Probable butyrate kinase</fullName>
        <shortName evidence="9">BK</shortName>
        <ecNumber evidence="9">2.7.2.7</ecNumber>
    </recommendedName>
    <alternativeName>
        <fullName evidence="9">Branched-chain carboxylic acid kinase</fullName>
    </alternativeName>
</protein>
<evidence type="ECO:0000313" key="12">
    <source>
        <dbReference type="Proteomes" id="UP000199008"/>
    </source>
</evidence>
<dbReference type="Gene3D" id="3.30.420.40">
    <property type="match status" value="2"/>
</dbReference>
<dbReference type="InterPro" id="IPR000890">
    <property type="entry name" value="Aliphatic_acid_kin_short-chain"/>
</dbReference>
<dbReference type="AlphaFoldDB" id="A0A1G9CQ24"/>
<evidence type="ECO:0000256" key="2">
    <source>
        <dbReference type="ARBA" id="ARBA00008748"/>
    </source>
</evidence>
<dbReference type="OrthoDB" id="9771859at2"/>
<dbReference type="GO" id="GO:0047761">
    <property type="term" value="F:butyrate kinase activity"/>
    <property type="evidence" value="ECO:0007669"/>
    <property type="project" value="UniProtKB-UniRule"/>
</dbReference>
<evidence type="ECO:0000256" key="10">
    <source>
        <dbReference type="RuleBase" id="RU003835"/>
    </source>
</evidence>
<reference evidence="12" key="1">
    <citation type="submission" date="2016-10" db="EMBL/GenBank/DDBJ databases">
        <authorList>
            <person name="Varghese N."/>
            <person name="Submissions S."/>
        </authorList>
    </citation>
    <scope>NUCLEOTIDE SEQUENCE [LARGE SCALE GENOMIC DNA]</scope>
    <source>
        <strain evidence="12">CGMCC 1.8895</strain>
    </source>
</reference>
<dbReference type="GO" id="GO:0008776">
    <property type="term" value="F:acetate kinase activity"/>
    <property type="evidence" value="ECO:0007669"/>
    <property type="project" value="TreeGrafter"/>
</dbReference>
<dbReference type="Proteomes" id="UP000199008">
    <property type="component" value="Unassembled WGS sequence"/>
</dbReference>
<comment type="similarity">
    <text evidence="2 9 10">Belongs to the acetokinase family.</text>
</comment>
<evidence type="ECO:0000256" key="9">
    <source>
        <dbReference type="HAMAP-Rule" id="MF_00542"/>
    </source>
</evidence>
<dbReference type="EC" id="2.7.2.7" evidence="9"/>
<comment type="subcellular location">
    <subcellularLocation>
        <location evidence="1 9">Cytoplasm</location>
    </subcellularLocation>
</comment>
<dbReference type="PRINTS" id="PR00471">
    <property type="entry name" value="ACETATEKNASE"/>
</dbReference>
<dbReference type="NCBIfam" id="NF002834">
    <property type="entry name" value="PRK03011.1-5"/>
    <property type="match status" value="1"/>
</dbReference>
<evidence type="ECO:0000313" key="11">
    <source>
        <dbReference type="EMBL" id="SDK53800.1"/>
    </source>
</evidence>
<sequence length="354" mass="38797">MTFKILVLNLGSTSTKVAYFENKKEVCSETLRHSTSQVGLPLLKQLPFRLNSIQEFLDENGIGLDNIDIISARGGLLKPIDGGTYGVNRLMLDELTSFNNGEHASNLSAVIAHELGRDHDIQATITDPVVVDELIDEVRMTGLKDISRVSIFHALNQKAVARNFAKKLGKNYTDVNVIVVHMGGGITVGAHEKGRVIDVNDGLYGDGPMSPTRSGALPNRAFAKYIFDNQLTLHEINTIISKQGGFISLKGTEDALTIEREALDGDQYSLDLYRSLSVQIAKEIGSRATVLKGDIDGILFTGGLAHSKFLIDLIRPYIEFLGDVEVYAGEEEMQALAEGAYRVLTGEEKLKEYI</sequence>
<evidence type="ECO:0000256" key="8">
    <source>
        <dbReference type="ARBA" id="ARBA00048596"/>
    </source>
</evidence>
<dbReference type="Pfam" id="PF00871">
    <property type="entry name" value="Acetate_kinase"/>
    <property type="match status" value="1"/>
</dbReference>
<dbReference type="GO" id="GO:0006083">
    <property type="term" value="P:acetate metabolic process"/>
    <property type="evidence" value="ECO:0007669"/>
    <property type="project" value="TreeGrafter"/>
</dbReference>
<keyword evidence="4 9" id="KW-0808">Transferase</keyword>
<dbReference type="PIRSF" id="PIRSF036458">
    <property type="entry name" value="Butyrate_kin"/>
    <property type="match status" value="1"/>
</dbReference>
<accession>A0A1G9CQ24</accession>
<dbReference type="InterPro" id="IPR043129">
    <property type="entry name" value="ATPase_NBD"/>
</dbReference>
<dbReference type="CDD" id="cd24011">
    <property type="entry name" value="ASKHA_NBD_BK"/>
    <property type="match status" value="1"/>
</dbReference>
<dbReference type="STRING" id="576118.SAMN05216216_104145"/>
<proteinExistence type="inferred from homology"/>
<keyword evidence="7 9" id="KW-0067">ATP-binding</keyword>
<keyword evidence="6 9" id="KW-0418">Kinase</keyword>
<evidence type="ECO:0000256" key="5">
    <source>
        <dbReference type="ARBA" id="ARBA00022741"/>
    </source>
</evidence>
<keyword evidence="5 9" id="KW-0547">Nucleotide-binding</keyword>
<dbReference type="PROSITE" id="PS01076">
    <property type="entry name" value="ACETATE_KINASE_2"/>
    <property type="match status" value="1"/>
</dbReference>